<feature type="transmembrane region" description="Helical" evidence="2">
    <location>
        <begin position="85"/>
        <end position="106"/>
    </location>
</feature>
<accession>A0A7G2CDT7</accession>
<dbReference type="InterPro" id="IPR011990">
    <property type="entry name" value="TPR-like_helical_dom_sf"/>
</dbReference>
<dbReference type="AlphaFoldDB" id="A0A7G2CDT7"/>
<dbReference type="InterPro" id="IPR002885">
    <property type="entry name" value="PPR_rpt"/>
</dbReference>
<keyword evidence="2" id="KW-0812">Transmembrane</keyword>
<keyword evidence="2" id="KW-0472">Membrane</keyword>
<evidence type="ECO:0000256" key="1">
    <source>
        <dbReference type="PROSITE-ProRule" id="PRU00708"/>
    </source>
</evidence>
<evidence type="ECO:0000313" key="3">
    <source>
        <dbReference type="EMBL" id="CAD2217191.1"/>
    </source>
</evidence>
<dbReference type="Proteomes" id="UP000515908">
    <property type="component" value="Chromosome 08"/>
</dbReference>
<organism evidence="3 4">
    <name type="scientific">Angomonas deanei</name>
    <dbReference type="NCBI Taxonomy" id="59799"/>
    <lineage>
        <taxon>Eukaryota</taxon>
        <taxon>Discoba</taxon>
        <taxon>Euglenozoa</taxon>
        <taxon>Kinetoplastea</taxon>
        <taxon>Metakinetoplastina</taxon>
        <taxon>Trypanosomatida</taxon>
        <taxon>Trypanosomatidae</taxon>
        <taxon>Strigomonadinae</taxon>
        <taxon>Angomonas</taxon>
    </lineage>
</organism>
<gene>
    <name evidence="3" type="ORF">ADEAN_000466900</name>
</gene>
<dbReference type="PROSITE" id="PS51375">
    <property type="entry name" value="PPR"/>
    <property type="match status" value="1"/>
</dbReference>
<proteinExistence type="predicted"/>
<dbReference type="Pfam" id="PF01535">
    <property type="entry name" value="PPR"/>
    <property type="match status" value="1"/>
</dbReference>
<keyword evidence="4" id="KW-1185">Reference proteome</keyword>
<dbReference type="VEuPathDB" id="TriTrypDB:ADEAN_000466900"/>
<protein>
    <submittedName>
        <fullName evidence="3">PPR repeat, putative</fullName>
    </submittedName>
</protein>
<dbReference type="EMBL" id="LR877152">
    <property type="protein sequence ID" value="CAD2217191.1"/>
    <property type="molecule type" value="Genomic_DNA"/>
</dbReference>
<feature type="repeat" description="PPR" evidence="1">
    <location>
        <begin position="1"/>
        <end position="28"/>
    </location>
</feature>
<dbReference type="NCBIfam" id="TIGR00756">
    <property type="entry name" value="PPR"/>
    <property type="match status" value="1"/>
</dbReference>
<evidence type="ECO:0000313" key="4">
    <source>
        <dbReference type="Proteomes" id="UP000515908"/>
    </source>
</evidence>
<dbReference type="OrthoDB" id="185373at2759"/>
<name>A0A7G2CDT7_9TRYP</name>
<evidence type="ECO:0000256" key="2">
    <source>
        <dbReference type="SAM" id="Phobius"/>
    </source>
</evidence>
<keyword evidence="2" id="KW-1133">Transmembrane helix</keyword>
<dbReference type="Gene3D" id="1.25.40.10">
    <property type="entry name" value="Tetratricopeptide repeat domain"/>
    <property type="match status" value="1"/>
</dbReference>
<sequence length="116" mass="14226">MIRVYCLHDEYDKCFEVLEEMKAKGIRRTFVTYAPIFRYNRLKEDAEKQSELLQFMYKLEGGRINKFVYIDIPRMLYMYGVFIRYNWVAINFLFSTFVTAVLLYLYNVRDMTYELK</sequence>
<reference evidence="3 4" key="1">
    <citation type="submission" date="2020-08" db="EMBL/GenBank/DDBJ databases">
        <authorList>
            <person name="Newling K."/>
            <person name="Davey J."/>
            <person name="Forrester S."/>
        </authorList>
    </citation>
    <scope>NUCLEOTIDE SEQUENCE [LARGE SCALE GENOMIC DNA]</scope>
    <source>
        <strain evidence="4">Crithidia deanei Carvalho (ATCC PRA-265)</strain>
    </source>
</reference>